<comment type="caution">
    <text evidence="1">The sequence shown here is derived from an EMBL/GenBank/DDBJ whole genome shotgun (WGS) entry which is preliminary data.</text>
</comment>
<evidence type="ECO:0000313" key="1">
    <source>
        <dbReference type="EMBL" id="KAI4556976.1"/>
    </source>
</evidence>
<dbReference type="Proteomes" id="UP001057279">
    <property type="component" value="Linkage Group LG25"/>
</dbReference>
<dbReference type="EMBL" id="CM043050">
    <property type="protein sequence ID" value="KAI4556976.1"/>
    <property type="molecule type" value="Genomic_DNA"/>
</dbReference>
<accession>A0ACB9U3A1</accession>
<organism evidence="1 2">
    <name type="scientific">Ovis ammon polii x Ovis aries</name>
    <dbReference type="NCBI Taxonomy" id="2918886"/>
    <lineage>
        <taxon>Eukaryota</taxon>
        <taxon>Metazoa</taxon>
        <taxon>Chordata</taxon>
        <taxon>Craniata</taxon>
        <taxon>Vertebrata</taxon>
        <taxon>Euteleostomi</taxon>
        <taxon>Mammalia</taxon>
        <taxon>Eutheria</taxon>
        <taxon>Laurasiatheria</taxon>
        <taxon>Artiodactyla</taxon>
        <taxon>Ruminantia</taxon>
        <taxon>Pecora</taxon>
        <taxon>Bovidae</taxon>
        <taxon>Caprinae</taxon>
        <taxon>Ovis</taxon>
    </lineage>
</organism>
<reference evidence="1" key="1">
    <citation type="submission" date="2022-03" db="EMBL/GenBank/DDBJ databases">
        <title>Genomic analyses of argali, domestic sheep and their hybrids provide insights into chromosomal evolution, heterosis and genetic basis of agronomic traits.</title>
        <authorList>
            <person name="Li M."/>
        </authorList>
    </citation>
    <scope>NUCLEOTIDE SEQUENCE</scope>
    <source>
        <strain evidence="1">F1 hybrid</strain>
    </source>
</reference>
<keyword evidence="2" id="KW-1185">Reference proteome</keyword>
<protein>
    <submittedName>
        <fullName evidence="1">Uncharacterized protein</fullName>
    </submittedName>
</protein>
<gene>
    <name evidence="1" type="ORF">MJG53_018930</name>
</gene>
<sequence>MPRCCEDISKRQLASAIAEPQWLARGLRGEDTALRAGPTRDLSEDERELLLVFSGSFRAAALRRLNEVTA</sequence>
<name>A0ACB9U3A1_9CETA</name>
<proteinExistence type="predicted"/>
<evidence type="ECO:0000313" key="2">
    <source>
        <dbReference type="Proteomes" id="UP001057279"/>
    </source>
</evidence>